<evidence type="ECO:0000313" key="3">
    <source>
        <dbReference type="Proteomes" id="UP000030700"/>
    </source>
</evidence>
<accession>A0A0S6VWK6</accession>
<dbReference type="HOGENOM" id="CLU_1902557_0_0_0"/>
<dbReference type="Pfam" id="PF10047">
    <property type="entry name" value="DUF2281"/>
    <property type="match status" value="1"/>
</dbReference>
<feature type="domain" description="DUF2281" evidence="1">
    <location>
        <begin position="102"/>
        <end position="131"/>
    </location>
</feature>
<dbReference type="Proteomes" id="UP000030700">
    <property type="component" value="Unassembled WGS sequence"/>
</dbReference>
<name>A0A0S6VWK6_9BACT</name>
<protein>
    <recommendedName>
        <fullName evidence="1">DUF2281 domain-containing protein</fullName>
    </recommendedName>
</protein>
<sequence>MRQPTTISPAQFAEVSIKIPLALEEQAEQFARQHGETISELLCMALASYLEMNFYLQPIDNNDELRLNEARALMREFGKGIGEGRAPHDGAREHDRDLFTHTQKCRQFGSAKGMVKIADDFDEPLADFQEYME</sequence>
<dbReference type="STRING" id="1499966.U14_00336"/>
<dbReference type="InterPro" id="IPR018739">
    <property type="entry name" value="DUF2281"/>
</dbReference>
<dbReference type="AlphaFoldDB" id="A0A0S6VWK6"/>
<evidence type="ECO:0000313" key="2">
    <source>
        <dbReference type="EMBL" id="GAK49118.1"/>
    </source>
</evidence>
<keyword evidence="3" id="KW-1185">Reference proteome</keyword>
<dbReference type="EMBL" id="DF820455">
    <property type="protein sequence ID" value="GAK49118.1"/>
    <property type="molecule type" value="Genomic_DNA"/>
</dbReference>
<proteinExistence type="predicted"/>
<evidence type="ECO:0000259" key="1">
    <source>
        <dbReference type="Pfam" id="PF10047"/>
    </source>
</evidence>
<reference evidence="2" key="1">
    <citation type="journal article" date="2015" name="PeerJ">
        <title>First genomic representation of candidate bacterial phylum KSB3 points to enhanced environmental sensing as a trigger of wastewater bulking.</title>
        <authorList>
            <person name="Sekiguchi Y."/>
            <person name="Ohashi A."/>
            <person name="Parks D.H."/>
            <person name="Yamauchi T."/>
            <person name="Tyson G.W."/>
            <person name="Hugenholtz P."/>
        </authorList>
    </citation>
    <scope>NUCLEOTIDE SEQUENCE [LARGE SCALE GENOMIC DNA]</scope>
</reference>
<organism evidence="2">
    <name type="scientific">Candidatus Moduliflexus flocculans</name>
    <dbReference type="NCBI Taxonomy" id="1499966"/>
    <lineage>
        <taxon>Bacteria</taxon>
        <taxon>Candidatus Moduliflexota</taxon>
        <taxon>Candidatus Moduliflexia</taxon>
        <taxon>Candidatus Moduliflexales</taxon>
        <taxon>Candidatus Moduliflexaceae</taxon>
    </lineage>
</organism>
<gene>
    <name evidence="2" type="ORF">U14_00336</name>
</gene>